<gene>
    <name evidence="1" type="ORF">MCOR_1628</name>
</gene>
<dbReference type="AlphaFoldDB" id="A0A6J7ZW98"/>
<dbReference type="Proteomes" id="UP000507470">
    <property type="component" value="Unassembled WGS sequence"/>
</dbReference>
<dbReference type="PANTHER" id="PTHR14819">
    <property type="entry name" value="GTP-BINDING"/>
    <property type="match status" value="1"/>
</dbReference>
<reference evidence="1 2" key="1">
    <citation type="submission" date="2020-06" db="EMBL/GenBank/DDBJ databases">
        <authorList>
            <person name="Li R."/>
            <person name="Bekaert M."/>
        </authorList>
    </citation>
    <scope>NUCLEOTIDE SEQUENCE [LARGE SCALE GENOMIC DNA]</scope>
    <source>
        <strain evidence="2">wild</strain>
    </source>
</reference>
<name>A0A6J7ZW98_MYTCO</name>
<proteinExistence type="predicted"/>
<protein>
    <submittedName>
        <fullName evidence="1">Uncharacterized protein</fullName>
    </submittedName>
</protein>
<sequence length="461" mass="54322">MVELLTERLVSFIESNKLKEVMIQWKQIKLNRLNLLSENLIIKSKTDMNIMKQEIMTESIQREERTKNEKEVNELARKLAAEMQGEKPNEKAMRKRFDEMWNSWLDNLNLNFLEHTISVKDQIEKLLAEEYPSELVFMSRTRIDKDHDHEIEHAKLEGSIQSNMIKNEHMSIRKTLDSNIQGRNEITKQDTRFDTVYVHEVLNIIASDFKSHNDHCSNDYKFNLHSTYRALIIDRVVSHITQVFAGLDQRYQSKHSPRGRLEEYKRTVWTLFVNLVEQKTEDMIIAGFIKEALSERVSEQVSELISIMAVEKILLSFSQEKYSLMKAIMIDLANAGNFERYMYFIKEPASFARKWVSDFMYKEIFHIKTDGVHHYGLCARSRTQQIFEMLSRGISKTSQILKVEESLEISKWVETLTDIINESDILPLSKEHFVHVLDRHVSDHLNFKRVILDEMGKVEQS</sequence>
<evidence type="ECO:0000313" key="2">
    <source>
        <dbReference type="Proteomes" id="UP000507470"/>
    </source>
</evidence>
<dbReference type="InterPro" id="IPR052986">
    <property type="entry name" value="VLIG_GTPase"/>
</dbReference>
<dbReference type="PANTHER" id="PTHR14819:SF25">
    <property type="entry name" value="CHROMOSOME UNDETERMINED SCAFFOLD_52, WHOLE GENOME SHOTGUN SEQUENCE"/>
    <property type="match status" value="1"/>
</dbReference>
<organism evidence="1 2">
    <name type="scientific">Mytilus coruscus</name>
    <name type="common">Sea mussel</name>
    <dbReference type="NCBI Taxonomy" id="42192"/>
    <lineage>
        <taxon>Eukaryota</taxon>
        <taxon>Metazoa</taxon>
        <taxon>Spiralia</taxon>
        <taxon>Lophotrochozoa</taxon>
        <taxon>Mollusca</taxon>
        <taxon>Bivalvia</taxon>
        <taxon>Autobranchia</taxon>
        <taxon>Pteriomorphia</taxon>
        <taxon>Mytilida</taxon>
        <taxon>Mytiloidea</taxon>
        <taxon>Mytilidae</taxon>
        <taxon>Mytilinae</taxon>
        <taxon>Mytilus</taxon>
    </lineage>
</organism>
<dbReference type="OrthoDB" id="1597724at2759"/>
<keyword evidence="2" id="KW-1185">Reference proteome</keyword>
<dbReference type="EMBL" id="CACVKT020000344">
    <property type="protein sequence ID" value="CAC5358330.1"/>
    <property type="molecule type" value="Genomic_DNA"/>
</dbReference>
<evidence type="ECO:0000313" key="1">
    <source>
        <dbReference type="EMBL" id="CAC5358330.1"/>
    </source>
</evidence>
<accession>A0A6J7ZW98</accession>